<feature type="compositionally biased region" description="Basic and acidic residues" evidence="9">
    <location>
        <begin position="1"/>
        <end position="16"/>
    </location>
</feature>
<dbReference type="GO" id="GO:0003906">
    <property type="term" value="F:DNA-(apurinic or apyrimidinic site) endonuclease activity"/>
    <property type="evidence" value="ECO:0007669"/>
    <property type="project" value="TreeGrafter"/>
</dbReference>
<evidence type="ECO:0000259" key="10">
    <source>
        <dbReference type="Pfam" id="PF03372"/>
    </source>
</evidence>
<dbReference type="InterPro" id="IPR036691">
    <property type="entry name" value="Endo/exonu/phosph_ase_sf"/>
</dbReference>
<feature type="region of interest" description="Disordered" evidence="9">
    <location>
        <begin position="1"/>
        <end position="115"/>
    </location>
</feature>
<evidence type="ECO:0000256" key="6">
    <source>
        <dbReference type="PIRSR" id="PIRSR604808-2"/>
    </source>
</evidence>
<feature type="active site" description="Proton acceptor" evidence="5">
    <location>
        <position position="396"/>
    </location>
</feature>
<feature type="site" description="Important for catalytic activity" evidence="7">
    <location>
        <position position="368"/>
    </location>
</feature>
<keyword evidence="3" id="KW-0378">Hydrolase</keyword>
<comment type="caution">
    <text evidence="11">The sequence shown here is derived from an EMBL/GenBank/DDBJ whole genome shotgun (WGS) entry which is preliminary data.</text>
</comment>
<dbReference type="OrthoDB" id="498125at2759"/>
<evidence type="ECO:0000256" key="2">
    <source>
        <dbReference type="ARBA" id="ARBA00022723"/>
    </source>
</evidence>
<gene>
    <name evidence="11" type="ORF">BWQ96_06464</name>
</gene>
<dbReference type="EMBL" id="NBIV01000110">
    <property type="protein sequence ID" value="PXF43843.1"/>
    <property type="molecule type" value="Genomic_DNA"/>
</dbReference>
<evidence type="ECO:0000256" key="4">
    <source>
        <dbReference type="ARBA" id="ARBA00022842"/>
    </source>
</evidence>
<keyword evidence="4 6" id="KW-0460">Magnesium</keyword>
<dbReference type="AlphaFoldDB" id="A0A2V3IP61"/>
<feature type="compositionally biased region" description="Polar residues" evidence="9">
    <location>
        <begin position="19"/>
        <end position="31"/>
    </location>
</feature>
<reference evidence="11 12" key="1">
    <citation type="journal article" date="2018" name="Mol. Biol. Evol.">
        <title>Analysis of the draft genome of the red seaweed Gracilariopsis chorda provides insights into genome size evolution in Rhodophyta.</title>
        <authorList>
            <person name="Lee J."/>
            <person name="Yang E.C."/>
            <person name="Graf L."/>
            <person name="Yang J.H."/>
            <person name="Qiu H."/>
            <person name="Zel Zion U."/>
            <person name="Chan C.X."/>
            <person name="Stephens T.G."/>
            <person name="Weber A.P.M."/>
            <person name="Boo G.H."/>
            <person name="Boo S.M."/>
            <person name="Kim K.M."/>
            <person name="Shin Y."/>
            <person name="Jung M."/>
            <person name="Lee S.J."/>
            <person name="Yim H.S."/>
            <person name="Lee J.H."/>
            <person name="Bhattacharya D."/>
            <person name="Yoon H.S."/>
        </authorList>
    </citation>
    <scope>NUCLEOTIDE SEQUENCE [LARGE SCALE GENOMIC DNA]</scope>
    <source>
        <strain evidence="11 12">SKKU-2015</strain>
        <tissue evidence="11">Whole body</tissue>
    </source>
</reference>
<feature type="compositionally biased region" description="Polar residues" evidence="9">
    <location>
        <begin position="79"/>
        <end position="93"/>
    </location>
</feature>
<protein>
    <recommendedName>
        <fullName evidence="8">DNA-(apurinic or apyrimidinic site) endonuclease</fullName>
        <ecNumber evidence="8">3.1.-.-</ecNumber>
    </recommendedName>
</protein>
<feature type="compositionally biased region" description="Polar residues" evidence="9">
    <location>
        <begin position="44"/>
        <end position="68"/>
    </location>
</feature>
<dbReference type="PROSITE" id="PS51435">
    <property type="entry name" value="AP_NUCLEASE_F1_4"/>
    <property type="match status" value="1"/>
</dbReference>
<evidence type="ECO:0000256" key="5">
    <source>
        <dbReference type="PIRSR" id="PIRSR604808-1"/>
    </source>
</evidence>
<dbReference type="GO" id="GO:0008081">
    <property type="term" value="F:phosphoric diester hydrolase activity"/>
    <property type="evidence" value="ECO:0007669"/>
    <property type="project" value="TreeGrafter"/>
</dbReference>
<organism evidence="11 12">
    <name type="scientific">Gracilariopsis chorda</name>
    <dbReference type="NCBI Taxonomy" id="448386"/>
    <lineage>
        <taxon>Eukaryota</taxon>
        <taxon>Rhodophyta</taxon>
        <taxon>Florideophyceae</taxon>
        <taxon>Rhodymeniophycidae</taxon>
        <taxon>Gracilariales</taxon>
        <taxon>Gracilariaceae</taxon>
        <taxon>Gracilariopsis</taxon>
    </lineage>
</organism>
<dbReference type="Proteomes" id="UP000247409">
    <property type="component" value="Unassembled WGS sequence"/>
</dbReference>
<feature type="site" description="Transition state stabilizer" evidence="7">
    <location>
        <position position="295"/>
    </location>
</feature>
<feature type="binding site" evidence="6">
    <location>
        <position position="293"/>
    </location>
    <ligand>
        <name>Mg(2+)</name>
        <dbReference type="ChEBI" id="CHEBI:18420"/>
        <label>1</label>
    </ligand>
</feature>
<dbReference type="InterPro" id="IPR005135">
    <property type="entry name" value="Endo/exonuclease/phosphatase"/>
</dbReference>
<feature type="binding site" evidence="6">
    <location>
        <position position="173"/>
    </location>
    <ligand>
        <name>Mg(2+)</name>
        <dbReference type="ChEBI" id="CHEBI:18420"/>
        <label>1</label>
    </ligand>
</feature>
<dbReference type="SUPFAM" id="SSF56219">
    <property type="entry name" value="DNase I-like"/>
    <property type="match status" value="1"/>
</dbReference>
<evidence type="ECO:0000256" key="1">
    <source>
        <dbReference type="ARBA" id="ARBA00007092"/>
    </source>
</evidence>
<dbReference type="GO" id="GO:0005634">
    <property type="term" value="C:nucleus"/>
    <property type="evidence" value="ECO:0007669"/>
    <property type="project" value="TreeGrafter"/>
</dbReference>
<name>A0A2V3IP61_9FLOR</name>
<sequence>MAERPRRSDRLSRRDQSSAPNNVNQDSSTNKSVRKRSRAKSQVERSPTNGNRDAPKQNTSRSPDPSSTNEKKRLRRTKSSVTQAPSAITSADSSRMDNPGKDINCEEPKSKELESGSHMQIYPEEHDSKPFEIPSGIMRIVTWNVSSFRSVFKSGGFQSYLGRENPHILCLQETKMTEAAMKDIPKIEGYTVYWHHSKRKGYSGVAVFVNDNVASLNVKVERVNEGFGDDVSDSEGRVLSLYLNNGLAIINAYVPNSGGKLARLGYRTETFEPRMRAFLNDTAKSWNVVYCGDLNVAHEEIDIHDSKGNQKSAGHTPEERKEFGRLLESGKGWVDCWRHSYKLYPGYTYYSRRFGPRLKNSGKGWRLDYHVVDKATFEKGVLSDCFVRPNVEGSDHYPLILDYRIDPT</sequence>
<feature type="binding site" evidence="6">
    <location>
        <position position="144"/>
    </location>
    <ligand>
        <name>Mg(2+)</name>
        <dbReference type="ChEBI" id="CHEBI:18420"/>
        <label>1</label>
    </ligand>
</feature>
<feature type="compositionally biased region" description="Basic and acidic residues" evidence="9">
    <location>
        <begin position="94"/>
        <end position="115"/>
    </location>
</feature>
<accession>A0A2V3IP61</accession>
<comment type="similarity">
    <text evidence="1 8">Belongs to the DNA repair enzymes AP/ExoA family.</text>
</comment>
<keyword evidence="6" id="KW-0464">Manganese</keyword>
<proteinExistence type="inferred from homology"/>
<dbReference type="Gene3D" id="3.60.10.10">
    <property type="entry name" value="Endonuclease/exonuclease/phosphatase"/>
    <property type="match status" value="1"/>
</dbReference>
<evidence type="ECO:0000256" key="9">
    <source>
        <dbReference type="SAM" id="MobiDB-lite"/>
    </source>
</evidence>
<evidence type="ECO:0000256" key="7">
    <source>
        <dbReference type="PIRSR" id="PIRSR604808-3"/>
    </source>
</evidence>
<keyword evidence="8" id="KW-0227">DNA damage</keyword>
<dbReference type="STRING" id="448386.A0A2V3IP61"/>
<evidence type="ECO:0000313" key="12">
    <source>
        <dbReference type="Proteomes" id="UP000247409"/>
    </source>
</evidence>
<dbReference type="NCBIfam" id="TIGR00633">
    <property type="entry name" value="xth"/>
    <property type="match status" value="1"/>
</dbReference>
<dbReference type="GO" id="GO:0006284">
    <property type="term" value="P:base-excision repair"/>
    <property type="evidence" value="ECO:0007669"/>
    <property type="project" value="TreeGrafter"/>
</dbReference>
<feature type="binding site" evidence="6">
    <location>
        <position position="395"/>
    </location>
    <ligand>
        <name>Mg(2+)</name>
        <dbReference type="ChEBI" id="CHEBI:18420"/>
        <label>1</label>
    </ligand>
</feature>
<feature type="active site" description="Proton donor/acceptor" evidence="5">
    <location>
        <position position="293"/>
    </location>
</feature>
<feature type="domain" description="Endonuclease/exonuclease/phosphatase" evidence="10">
    <location>
        <begin position="141"/>
        <end position="396"/>
    </location>
</feature>
<dbReference type="NCBIfam" id="TIGR00195">
    <property type="entry name" value="exoDNase_III"/>
    <property type="match status" value="1"/>
</dbReference>
<feature type="binding site" evidence="6">
    <location>
        <position position="396"/>
    </location>
    <ligand>
        <name>Mg(2+)</name>
        <dbReference type="ChEBI" id="CHEBI:18420"/>
        <label>1</label>
    </ligand>
</feature>
<dbReference type="CDD" id="cd09087">
    <property type="entry name" value="Ape1-like_AP-endo"/>
    <property type="match status" value="1"/>
</dbReference>
<dbReference type="PANTHER" id="PTHR22748">
    <property type="entry name" value="AP ENDONUCLEASE"/>
    <property type="match status" value="1"/>
</dbReference>
<feature type="active site" evidence="5">
    <location>
        <position position="253"/>
    </location>
</feature>
<keyword evidence="8" id="KW-0234">DNA repair</keyword>
<dbReference type="PANTHER" id="PTHR22748:SF6">
    <property type="entry name" value="DNA-(APURINIC OR APYRIMIDINIC SITE) ENDONUCLEASE"/>
    <property type="match status" value="1"/>
</dbReference>
<evidence type="ECO:0000256" key="3">
    <source>
        <dbReference type="ARBA" id="ARBA00022801"/>
    </source>
</evidence>
<dbReference type="Pfam" id="PF03372">
    <property type="entry name" value="Exo_endo_phos"/>
    <property type="match status" value="1"/>
</dbReference>
<keyword evidence="2 6" id="KW-0479">Metal-binding</keyword>
<evidence type="ECO:0000256" key="8">
    <source>
        <dbReference type="RuleBase" id="RU362131"/>
    </source>
</evidence>
<dbReference type="GO" id="GO:0046872">
    <property type="term" value="F:metal ion binding"/>
    <property type="evidence" value="ECO:0007669"/>
    <property type="project" value="UniProtKB-KW"/>
</dbReference>
<comment type="cofactor">
    <cofactor evidence="6 8">
        <name>Mg(2+)</name>
        <dbReference type="ChEBI" id="CHEBI:18420"/>
    </cofactor>
    <cofactor evidence="6 8">
        <name>Mn(2+)</name>
        <dbReference type="ChEBI" id="CHEBI:29035"/>
    </cofactor>
    <text evidence="6 8">Probably binds two magnesium or manganese ions per subunit.</text>
</comment>
<dbReference type="InterPro" id="IPR004808">
    <property type="entry name" value="AP_endonuc_1"/>
</dbReference>
<dbReference type="GO" id="GO:0008311">
    <property type="term" value="F:double-stranded DNA 3'-5' DNA exonuclease activity"/>
    <property type="evidence" value="ECO:0007669"/>
    <property type="project" value="TreeGrafter"/>
</dbReference>
<keyword evidence="12" id="KW-1185">Reference proteome</keyword>
<dbReference type="EC" id="3.1.-.-" evidence="8"/>
<feature type="site" description="Interaction with DNA substrate" evidence="7">
    <location>
        <position position="396"/>
    </location>
</feature>
<feature type="binding site" evidence="6">
    <location>
        <position position="295"/>
    </location>
    <ligand>
        <name>Mg(2+)</name>
        <dbReference type="ChEBI" id="CHEBI:18420"/>
        <label>1</label>
    </ligand>
</feature>
<evidence type="ECO:0000313" key="11">
    <source>
        <dbReference type="EMBL" id="PXF43843.1"/>
    </source>
</evidence>